<evidence type="ECO:0000256" key="1">
    <source>
        <dbReference type="SAM" id="MobiDB-lite"/>
    </source>
</evidence>
<reference evidence="3" key="1">
    <citation type="submission" date="2011-11" db="EMBL/GenBank/DDBJ databases">
        <title>The Genome Sequence of Fusarium oxysporum PHW808.</title>
        <authorList>
            <consortium name="The Broad Institute Genome Sequencing Platform"/>
            <person name="Ma L.-J."/>
            <person name="Gale L.R."/>
            <person name="Schwartz D.C."/>
            <person name="Zhou S."/>
            <person name="Corby-Kistler H."/>
            <person name="Young S.K."/>
            <person name="Zeng Q."/>
            <person name="Gargeya S."/>
            <person name="Fitzgerald M."/>
            <person name="Haas B."/>
            <person name="Abouelleil A."/>
            <person name="Alvarado L."/>
            <person name="Arachchi H.M."/>
            <person name="Berlin A."/>
            <person name="Brown A."/>
            <person name="Chapman S.B."/>
            <person name="Chen Z."/>
            <person name="Dunbar C."/>
            <person name="Freedman E."/>
            <person name="Gearin G."/>
            <person name="Goldberg J."/>
            <person name="Griggs A."/>
            <person name="Gujja S."/>
            <person name="Heiman D."/>
            <person name="Howarth C."/>
            <person name="Larson L."/>
            <person name="Lui A."/>
            <person name="MacDonald P.J.P."/>
            <person name="Montmayeur A."/>
            <person name="Murphy C."/>
            <person name="Neiman D."/>
            <person name="Pearson M."/>
            <person name="Priest M."/>
            <person name="Roberts A."/>
            <person name="Saif S."/>
            <person name="Shea T."/>
            <person name="Shenoy N."/>
            <person name="Sisk P."/>
            <person name="Stolte C."/>
            <person name="Sykes S."/>
            <person name="Wortman J."/>
            <person name="Nusbaum C."/>
            <person name="Birren B."/>
        </authorList>
    </citation>
    <scope>NUCLEOTIDE SEQUENCE [LARGE SCALE GENOMIC DNA]</scope>
    <source>
        <strain evidence="3">54008</strain>
    </source>
</reference>
<gene>
    <name evidence="3" type="ORF">FOPG_14706</name>
</gene>
<protein>
    <recommendedName>
        <fullName evidence="2">PXA domain-containing protein</fullName>
    </recommendedName>
</protein>
<dbReference type="EMBL" id="KK033264">
    <property type="protein sequence ID" value="EXL69302.1"/>
    <property type="molecule type" value="Genomic_DNA"/>
</dbReference>
<sequence>MSEPNFLNQTILNLVYPKKGKEEEEEEEEEKAEIPVERSAQKVLPRNRP</sequence>
<dbReference type="PROSITE" id="PS51207">
    <property type="entry name" value="PXA"/>
    <property type="match status" value="1"/>
</dbReference>
<organism evidence="3">
    <name type="scientific">Fusarium oxysporum f. sp. conglutinans race 2 54008</name>
    <dbReference type="NCBI Taxonomy" id="1089457"/>
    <lineage>
        <taxon>Eukaryota</taxon>
        <taxon>Fungi</taxon>
        <taxon>Dikarya</taxon>
        <taxon>Ascomycota</taxon>
        <taxon>Pezizomycotina</taxon>
        <taxon>Sordariomycetes</taxon>
        <taxon>Hypocreomycetidae</taxon>
        <taxon>Hypocreales</taxon>
        <taxon>Nectriaceae</taxon>
        <taxon>Fusarium</taxon>
        <taxon>Fusarium oxysporum species complex</taxon>
    </lineage>
</organism>
<feature type="region of interest" description="Disordered" evidence="1">
    <location>
        <begin position="18"/>
        <end position="49"/>
    </location>
</feature>
<accession>X0H0C0</accession>
<name>X0H0C0_FUSOX</name>
<dbReference type="Proteomes" id="UP000030676">
    <property type="component" value="Unassembled WGS sequence"/>
</dbReference>
<feature type="domain" description="PXA" evidence="2">
    <location>
        <begin position="1"/>
        <end position="19"/>
    </location>
</feature>
<proteinExistence type="predicted"/>
<dbReference type="InterPro" id="IPR003114">
    <property type="entry name" value="Phox_assoc"/>
</dbReference>
<evidence type="ECO:0000313" key="3">
    <source>
        <dbReference type="EMBL" id="EXL69302.1"/>
    </source>
</evidence>
<reference evidence="3" key="2">
    <citation type="submission" date="2014-03" db="EMBL/GenBank/DDBJ databases">
        <title>The Genome Annotation of Fusarium oxysporum PHW808.</title>
        <authorList>
            <consortium name="The Broad Institute Genomics Platform"/>
            <person name="Ma L.-J."/>
            <person name="Corby-Kistler H."/>
            <person name="Broz K."/>
            <person name="Gale L.R."/>
            <person name="Jonkers W."/>
            <person name="O'Donnell K."/>
            <person name="Ploetz R."/>
            <person name="Steinberg C."/>
            <person name="Schwartz D.C."/>
            <person name="VanEtten H."/>
            <person name="Zhou S."/>
            <person name="Young S.K."/>
            <person name="Zeng Q."/>
            <person name="Gargeya S."/>
            <person name="Fitzgerald M."/>
            <person name="Abouelleil A."/>
            <person name="Alvarado L."/>
            <person name="Chapman S.B."/>
            <person name="Gainer-Dewar J."/>
            <person name="Goldberg J."/>
            <person name="Griggs A."/>
            <person name="Gujja S."/>
            <person name="Hansen M."/>
            <person name="Howarth C."/>
            <person name="Imamovic A."/>
            <person name="Ireland A."/>
            <person name="Larimer J."/>
            <person name="McCowan C."/>
            <person name="Murphy C."/>
            <person name="Pearson M."/>
            <person name="Poon T.W."/>
            <person name="Priest M."/>
            <person name="Roberts A."/>
            <person name="Saif S."/>
            <person name="Shea T."/>
            <person name="Sykes S."/>
            <person name="Wortman J."/>
            <person name="Nusbaum C."/>
            <person name="Birren B."/>
        </authorList>
    </citation>
    <scope>NUCLEOTIDE SEQUENCE</scope>
    <source>
        <strain evidence="3">54008</strain>
    </source>
</reference>
<dbReference type="AlphaFoldDB" id="X0H0C0"/>
<dbReference type="HOGENOM" id="CLU_3143146_0_0_1"/>
<evidence type="ECO:0000259" key="2">
    <source>
        <dbReference type="PROSITE" id="PS51207"/>
    </source>
</evidence>